<comment type="caution">
    <text evidence="1">The sequence shown here is derived from an EMBL/GenBank/DDBJ whole genome shotgun (WGS) entry which is preliminary data.</text>
</comment>
<dbReference type="EMBL" id="LNGC01000011">
    <property type="protein sequence ID" value="KYC53062.1"/>
    <property type="molecule type" value="Genomic_DNA"/>
</dbReference>
<gene>
    <name evidence="1" type="ORF">AMQ22_00456</name>
</gene>
<dbReference type="AlphaFoldDB" id="A0A150J730"/>
<evidence type="ECO:0000313" key="2">
    <source>
        <dbReference type="Proteomes" id="UP000075398"/>
    </source>
</evidence>
<reference evidence="1 2" key="1">
    <citation type="journal article" date="2016" name="ISME J.">
        <title>Chasing the elusive Euryarchaeota class WSA2: genomes reveal a uniquely fastidious methyl-reducing methanogen.</title>
        <authorList>
            <person name="Nobu M.K."/>
            <person name="Narihiro T."/>
            <person name="Kuroda K."/>
            <person name="Mei R."/>
            <person name="Liu W.T."/>
        </authorList>
    </citation>
    <scope>NUCLEOTIDE SEQUENCE [LARGE SCALE GENOMIC DNA]</scope>
    <source>
        <strain evidence="1">U1lsi0528_Bin055</strain>
    </source>
</reference>
<proteinExistence type="predicted"/>
<protein>
    <submittedName>
        <fullName evidence="1">Uncharacterized protein</fullName>
    </submittedName>
</protein>
<dbReference type="Proteomes" id="UP000075398">
    <property type="component" value="Unassembled WGS sequence"/>
</dbReference>
<organism evidence="1 2">
    <name type="scientific">Candidatus Methanofastidiosum methylothiophilum</name>
    <dbReference type="NCBI Taxonomy" id="1705564"/>
    <lineage>
        <taxon>Archaea</taxon>
        <taxon>Methanobacteriati</taxon>
        <taxon>Methanobacteriota</taxon>
        <taxon>Stenosarchaea group</taxon>
        <taxon>Candidatus Methanofastidiosia</taxon>
        <taxon>Candidatus Methanofastidiosales</taxon>
        <taxon>Candidatus Methanofastidiosaceae</taxon>
        <taxon>Candidatus Methanofastidiosum</taxon>
    </lineage>
</organism>
<accession>A0A150J730</accession>
<name>A0A150J730_9EURY</name>
<evidence type="ECO:0000313" key="1">
    <source>
        <dbReference type="EMBL" id="KYC53062.1"/>
    </source>
</evidence>
<sequence length="98" mass="11125">MLTKLLTFVEINFLESNIDIRFILESNIMITNAPKCPECGSDKTVVIIYGIPGHGLLENSQNGEFILGGCKINPEAPRYHYKRCKNEWGMLKDDPGYF</sequence>